<dbReference type="InterPro" id="IPR001437">
    <property type="entry name" value="Tscrpt_elong_fac_GreA/B_C"/>
</dbReference>
<dbReference type="Gene3D" id="3.10.50.30">
    <property type="entry name" value="Transcription elongation factor, GreA/GreB, C-terminal domain"/>
    <property type="match status" value="1"/>
</dbReference>
<dbReference type="InterPro" id="IPR036953">
    <property type="entry name" value="GreA/GreB_C_sf"/>
</dbReference>
<name>A0ABW4MTT2_9BACI</name>
<keyword evidence="2" id="KW-0251">Elongation factor</keyword>
<feature type="domain" description="Transcription elongation factor GreA/GreB C-terminal" evidence="1">
    <location>
        <begin position="59"/>
        <end position="130"/>
    </location>
</feature>
<dbReference type="RefSeq" id="WP_304219434.1">
    <property type="nucleotide sequence ID" value="NZ_JBHUEK010000033.1"/>
</dbReference>
<evidence type="ECO:0000259" key="1">
    <source>
        <dbReference type="Pfam" id="PF01272"/>
    </source>
</evidence>
<keyword evidence="3" id="KW-1185">Reference proteome</keyword>
<protein>
    <submittedName>
        <fullName evidence="2">GreA/GreB family elongation factor</fullName>
    </submittedName>
</protein>
<organism evidence="2 3">
    <name type="scientific">Fredinandcohnia salidurans</name>
    <dbReference type="NCBI Taxonomy" id="2595041"/>
    <lineage>
        <taxon>Bacteria</taxon>
        <taxon>Bacillati</taxon>
        <taxon>Bacillota</taxon>
        <taxon>Bacilli</taxon>
        <taxon>Bacillales</taxon>
        <taxon>Bacillaceae</taxon>
        <taxon>Fredinandcohnia</taxon>
    </lineage>
</organism>
<comment type="caution">
    <text evidence="2">The sequence shown here is derived from an EMBL/GenBank/DDBJ whole genome shotgun (WGS) entry which is preliminary data.</text>
</comment>
<gene>
    <name evidence="2" type="ORF">ACFSFW_22160</name>
</gene>
<proteinExistence type="predicted"/>
<accession>A0ABW4MTT2</accession>
<reference evidence="3" key="1">
    <citation type="journal article" date="2019" name="Int. J. Syst. Evol. Microbiol.">
        <title>The Global Catalogue of Microorganisms (GCM) 10K type strain sequencing project: providing services to taxonomists for standard genome sequencing and annotation.</title>
        <authorList>
            <consortium name="The Broad Institute Genomics Platform"/>
            <consortium name="The Broad Institute Genome Sequencing Center for Infectious Disease"/>
            <person name="Wu L."/>
            <person name="Ma J."/>
        </authorList>
    </citation>
    <scope>NUCLEOTIDE SEQUENCE [LARGE SCALE GENOMIC DNA]</scope>
    <source>
        <strain evidence="3">CCUG 15531</strain>
    </source>
</reference>
<dbReference type="SUPFAM" id="SSF54534">
    <property type="entry name" value="FKBP-like"/>
    <property type="match status" value="1"/>
</dbReference>
<dbReference type="EMBL" id="JBHUEK010000033">
    <property type="protein sequence ID" value="MFD1781364.1"/>
    <property type="molecule type" value="Genomic_DNA"/>
</dbReference>
<dbReference type="GO" id="GO:0003746">
    <property type="term" value="F:translation elongation factor activity"/>
    <property type="evidence" value="ECO:0007669"/>
    <property type="project" value="UniProtKB-KW"/>
</dbReference>
<dbReference type="Proteomes" id="UP001597227">
    <property type="component" value="Unassembled WGS sequence"/>
</dbReference>
<sequence>MSHKDYFNDQLQYIDQHLQELNNLYSSSTPLKERNQTFFRSYVSELKSYVESGAGEPIPKVFIGTKVTVMFDGEDDTEDYYICLPKQSDPDAGCISFLSPVGRQLLLCKVGDKVLLSTPAGGLPVMIQDIAFAGNLILQ</sequence>
<evidence type="ECO:0000313" key="3">
    <source>
        <dbReference type="Proteomes" id="UP001597227"/>
    </source>
</evidence>
<keyword evidence="2" id="KW-0648">Protein biosynthesis</keyword>
<dbReference type="Pfam" id="PF01272">
    <property type="entry name" value="GreA_GreB"/>
    <property type="match status" value="1"/>
</dbReference>
<evidence type="ECO:0000313" key="2">
    <source>
        <dbReference type="EMBL" id="MFD1781364.1"/>
    </source>
</evidence>